<proteinExistence type="predicted"/>
<dbReference type="AlphaFoldDB" id="A0A2P2QAW4"/>
<dbReference type="EMBL" id="GGEC01083609">
    <property type="protein sequence ID" value="MBX64093.1"/>
    <property type="molecule type" value="Transcribed_RNA"/>
</dbReference>
<organism evidence="1">
    <name type="scientific">Rhizophora mucronata</name>
    <name type="common">Asiatic mangrove</name>
    <dbReference type="NCBI Taxonomy" id="61149"/>
    <lineage>
        <taxon>Eukaryota</taxon>
        <taxon>Viridiplantae</taxon>
        <taxon>Streptophyta</taxon>
        <taxon>Embryophyta</taxon>
        <taxon>Tracheophyta</taxon>
        <taxon>Spermatophyta</taxon>
        <taxon>Magnoliopsida</taxon>
        <taxon>eudicotyledons</taxon>
        <taxon>Gunneridae</taxon>
        <taxon>Pentapetalae</taxon>
        <taxon>rosids</taxon>
        <taxon>fabids</taxon>
        <taxon>Malpighiales</taxon>
        <taxon>Rhizophoraceae</taxon>
        <taxon>Rhizophora</taxon>
    </lineage>
</organism>
<evidence type="ECO:0000313" key="1">
    <source>
        <dbReference type="EMBL" id="MBX64093.1"/>
    </source>
</evidence>
<reference evidence="1" key="1">
    <citation type="submission" date="2018-02" db="EMBL/GenBank/DDBJ databases">
        <title>Rhizophora mucronata_Transcriptome.</title>
        <authorList>
            <person name="Meera S.P."/>
            <person name="Sreeshan A."/>
            <person name="Augustine A."/>
        </authorList>
    </citation>
    <scope>NUCLEOTIDE SEQUENCE</scope>
    <source>
        <tissue evidence="1">Leaf</tissue>
    </source>
</reference>
<protein>
    <submittedName>
        <fullName evidence="1">Uncharacterized protein</fullName>
    </submittedName>
</protein>
<sequence length="35" mass="3859">MLCFLPTDVSLPLRAILELSSVWPPSWKLTTKGAS</sequence>
<accession>A0A2P2QAW4</accession>
<name>A0A2P2QAW4_RHIMU</name>